<keyword evidence="1" id="KW-0472">Membrane</keyword>
<feature type="transmembrane region" description="Helical" evidence="1">
    <location>
        <begin position="74"/>
        <end position="97"/>
    </location>
</feature>
<accession>A0ABY9GK73</accession>
<evidence type="ECO:0000313" key="2">
    <source>
        <dbReference type="EMBL" id="WLI16157.1"/>
    </source>
</evidence>
<evidence type="ECO:0000313" key="3">
    <source>
        <dbReference type="Proteomes" id="UP001230768"/>
    </source>
</evidence>
<feature type="transmembrane region" description="Helical" evidence="1">
    <location>
        <begin position="42"/>
        <end position="62"/>
    </location>
</feature>
<dbReference type="Proteomes" id="UP001230768">
    <property type="component" value="Chromosome"/>
</dbReference>
<reference evidence="2 3" key="1">
    <citation type="submission" date="2023-02" db="EMBL/GenBank/DDBJ databases">
        <title>Evolution of Hrp T3SS in non-pathogenic Pseudomonas fluorescens.</title>
        <authorList>
            <person name="Liao K."/>
            <person name="Wei H."/>
            <person name="Gu Y."/>
        </authorList>
    </citation>
    <scope>NUCLEOTIDE SEQUENCE [LARGE SCALE GENOMIC DNA]</scope>
    <source>
        <strain evidence="2 3">FP607</strain>
    </source>
</reference>
<dbReference type="RefSeq" id="WP_305421752.1">
    <property type="nucleotide sequence ID" value="NZ_CP117430.1"/>
</dbReference>
<proteinExistence type="predicted"/>
<evidence type="ECO:0008006" key="4">
    <source>
        <dbReference type="Google" id="ProtNLM"/>
    </source>
</evidence>
<protein>
    <recommendedName>
        <fullName evidence="4">DUF4149 domain-containing protein</fullName>
    </recommendedName>
</protein>
<keyword evidence="1" id="KW-0812">Transmembrane</keyword>
<keyword evidence="3" id="KW-1185">Reference proteome</keyword>
<gene>
    <name evidence="2" type="ORF">PSH88_17580</name>
</gene>
<organism evidence="2 3">
    <name type="scientific">Pseudomonas wuhanensis</name>
    <dbReference type="NCBI Taxonomy" id="2954098"/>
    <lineage>
        <taxon>Bacteria</taxon>
        <taxon>Pseudomonadati</taxon>
        <taxon>Pseudomonadota</taxon>
        <taxon>Gammaproteobacteria</taxon>
        <taxon>Pseudomonadales</taxon>
        <taxon>Pseudomonadaceae</taxon>
        <taxon>Pseudomonas</taxon>
    </lineage>
</organism>
<feature type="transmembrane region" description="Helical" evidence="1">
    <location>
        <begin position="149"/>
        <end position="173"/>
    </location>
</feature>
<dbReference type="EMBL" id="CP117430">
    <property type="protein sequence ID" value="WLI16157.1"/>
    <property type="molecule type" value="Genomic_DNA"/>
</dbReference>
<keyword evidence="1" id="KW-1133">Transmembrane helix</keyword>
<sequence>MMRLVNFLTSLWGILTAAAVLFPGAAAILKLPIAVENSQIGALYPTFGSIIAAFSLLFLTAYQDKLSSLTLARNISTMAATLAIISLFTFVGIRIFALDIDYERRTIDTERNLLVQEGKIRGLILYSEKIYTPTALAPSETQSKRGDPWDLACLASFILMFSSLTVAFGSLGIHTYQKHRGVL</sequence>
<name>A0ABY9GK73_9PSED</name>
<evidence type="ECO:0000256" key="1">
    <source>
        <dbReference type="SAM" id="Phobius"/>
    </source>
</evidence>